<feature type="non-terminal residue" evidence="1">
    <location>
        <position position="1"/>
    </location>
</feature>
<organism evidence="1 2">
    <name type="scientific">Coptis chinensis</name>
    <dbReference type="NCBI Taxonomy" id="261450"/>
    <lineage>
        <taxon>Eukaryota</taxon>
        <taxon>Viridiplantae</taxon>
        <taxon>Streptophyta</taxon>
        <taxon>Embryophyta</taxon>
        <taxon>Tracheophyta</taxon>
        <taxon>Spermatophyta</taxon>
        <taxon>Magnoliopsida</taxon>
        <taxon>Ranunculales</taxon>
        <taxon>Ranunculaceae</taxon>
        <taxon>Coptidoideae</taxon>
        <taxon>Coptis</taxon>
    </lineage>
</organism>
<accession>A0A835M2I8</accession>
<dbReference type="Proteomes" id="UP000631114">
    <property type="component" value="Unassembled WGS sequence"/>
</dbReference>
<keyword evidence="2" id="KW-1185">Reference proteome</keyword>
<evidence type="ECO:0000313" key="2">
    <source>
        <dbReference type="Proteomes" id="UP000631114"/>
    </source>
</evidence>
<dbReference type="AlphaFoldDB" id="A0A835M2I8"/>
<name>A0A835M2I8_9MAGN</name>
<dbReference type="EMBL" id="JADFTS010000003">
    <property type="protein sequence ID" value="KAF9617273.1"/>
    <property type="molecule type" value="Genomic_DNA"/>
</dbReference>
<gene>
    <name evidence="1" type="ORF">IFM89_035217</name>
</gene>
<evidence type="ECO:0000313" key="1">
    <source>
        <dbReference type="EMBL" id="KAF9617273.1"/>
    </source>
</evidence>
<protein>
    <submittedName>
        <fullName evidence="1">Uncharacterized protein</fullName>
    </submittedName>
</protein>
<comment type="caution">
    <text evidence="1">The sequence shown here is derived from an EMBL/GenBank/DDBJ whole genome shotgun (WGS) entry which is preliminary data.</text>
</comment>
<reference evidence="1 2" key="1">
    <citation type="submission" date="2020-10" db="EMBL/GenBank/DDBJ databases">
        <title>The Coptis chinensis genome and diversification of protoberbering-type alkaloids.</title>
        <authorList>
            <person name="Wang B."/>
            <person name="Shu S."/>
            <person name="Song C."/>
            <person name="Liu Y."/>
        </authorList>
    </citation>
    <scope>NUCLEOTIDE SEQUENCE [LARGE SCALE GENOMIC DNA]</scope>
    <source>
        <strain evidence="1">HL-2020</strain>
        <tissue evidence="1">Leaf</tissue>
    </source>
</reference>
<sequence>AGTIDPLRTALFLAASFQYLKPKTCTWEIIMTVWLQDKLMQPPRTSNGVAFPGAHLSALYKTLVKRLWKAVLVRARISAVSIINQCVAELGVQE</sequence>
<proteinExistence type="predicted"/>